<accession>A0AAI8VHK2</accession>
<organism evidence="2 3">
    <name type="scientific">Anthostomella pinea</name>
    <dbReference type="NCBI Taxonomy" id="933095"/>
    <lineage>
        <taxon>Eukaryota</taxon>
        <taxon>Fungi</taxon>
        <taxon>Dikarya</taxon>
        <taxon>Ascomycota</taxon>
        <taxon>Pezizomycotina</taxon>
        <taxon>Sordariomycetes</taxon>
        <taxon>Xylariomycetidae</taxon>
        <taxon>Xylariales</taxon>
        <taxon>Xylariaceae</taxon>
        <taxon>Anthostomella</taxon>
    </lineage>
</organism>
<reference evidence="2" key="1">
    <citation type="submission" date="2023-10" db="EMBL/GenBank/DDBJ databases">
        <authorList>
            <person name="Hackl T."/>
        </authorList>
    </citation>
    <scope>NUCLEOTIDE SEQUENCE</scope>
</reference>
<sequence>MSQEKPAKSENRASKAKSKKRAREDDSAPRKRKKSAFEQEDLNLDLEAGVNKEIALFDSMLLADHLAQKTRRFGTDLPPVELSTLDISPNAIRDTSSYQEIRNLENLPAFLEAHTEKPESLGEAPKQKGSPHTIIVAGAGLRAADLVRAVRKYQKKNNTVAKLFAKHIKIEESKQFLHKHRTGIAVGTPVRLNDLVESGSLKLDNLERLVVDASHIDQKKRGILDMKETMIPLARWLARTEFKVKYADAEKPLQLLFY</sequence>
<feature type="compositionally biased region" description="Basic and acidic residues" evidence="1">
    <location>
        <begin position="1"/>
        <end position="13"/>
    </location>
</feature>
<protein>
    <submittedName>
        <fullName evidence="2">Uu.00g119030.m01.CDS01</fullName>
    </submittedName>
</protein>
<dbReference type="AlphaFoldDB" id="A0AAI8VHK2"/>
<dbReference type="PANTHER" id="PTHR24030">
    <property type="entry name" value="PROTEIN CMSS1"/>
    <property type="match status" value="1"/>
</dbReference>
<dbReference type="GO" id="GO:0005634">
    <property type="term" value="C:nucleus"/>
    <property type="evidence" value="ECO:0007669"/>
    <property type="project" value="TreeGrafter"/>
</dbReference>
<name>A0AAI8VHK2_9PEZI</name>
<evidence type="ECO:0000313" key="2">
    <source>
        <dbReference type="EMBL" id="CAJ2504509.1"/>
    </source>
</evidence>
<dbReference type="GO" id="GO:0030686">
    <property type="term" value="C:90S preribosome"/>
    <property type="evidence" value="ECO:0007669"/>
    <property type="project" value="TreeGrafter"/>
</dbReference>
<dbReference type="PANTHER" id="PTHR24030:SF0">
    <property type="entry name" value="PROTEIN CMSS1"/>
    <property type="match status" value="1"/>
</dbReference>
<comment type="caution">
    <text evidence="2">The sequence shown here is derived from an EMBL/GenBank/DDBJ whole genome shotgun (WGS) entry which is preliminary data.</text>
</comment>
<evidence type="ECO:0000256" key="1">
    <source>
        <dbReference type="SAM" id="MobiDB-lite"/>
    </source>
</evidence>
<proteinExistence type="predicted"/>
<dbReference type="InterPro" id="IPR032704">
    <property type="entry name" value="Cms1"/>
</dbReference>
<keyword evidence="3" id="KW-1185">Reference proteome</keyword>
<dbReference type="EMBL" id="CAUWAG010000006">
    <property type="protein sequence ID" value="CAJ2504509.1"/>
    <property type="molecule type" value="Genomic_DNA"/>
</dbReference>
<evidence type="ECO:0000313" key="3">
    <source>
        <dbReference type="Proteomes" id="UP001295740"/>
    </source>
</evidence>
<dbReference type="Gene3D" id="3.40.50.300">
    <property type="entry name" value="P-loop containing nucleotide triphosphate hydrolases"/>
    <property type="match status" value="1"/>
</dbReference>
<dbReference type="SUPFAM" id="SSF52540">
    <property type="entry name" value="P-loop containing nucleoside triphosphate hydrolases"/>
    <property type="match status" value="1"/>
</dbReference>
<feature type="region of interest" description="Disordered" evidence="1">
    <location>
        <begin position="1"/>
        <end position="41"/>
    </location>
</feature>
<dbReference type="Proteomes" id="UP001295740">
    <property type="component" value="Unassembled WGS sequence"/>
</dbReference>
<dbReference type="Pfam" id="PF14617">
    <property type="entry name" value="CMS1"/>
    <property type="match status" value="1"/>
</dbReference>
<gene>
    <name evidence="2" type="ORF">KHLLAP_LOCUS4977</name>
</gene>
<dbReference type="InterPro" id="IPR027417">
    <property type="entry name" value="P-loop_NTPase"/>
</dbReference>